<dbReference type="Pfam" id="PF00932">
    <property type="entry name" value="LTD"/>
    <property type="match status" value="1"/>
</dbReference>
<dbReference type="InterPro" id="IPR001322">
    <property type="entry name" value="Lamin_tail_dom"/>
</dbReference>
<name>X0U0S9_9ZZZZ</name>
<evidence type="ECO:0000313" key="2">
    <source>
        <dbReference type="EMBL" id="GAF99134.1"/>
    </source>
</evidence>
<accession>X0U0S9</accession>
<sequence length="218" mass="24242">LQNGHSYTVYTRGRSIDDVWPGDPDGNASHTWTVDTAYSQLMINEVLAHSHGLDPDIIELYYEGSSPLDMEDMSITDDPAVPRKYVFLAGATINPGQYLVYYADLSLAPGHLGFSLYSNGEGLYLYDKLSNGGGLIDSVEFGIQPNSISIGRVGWAKEWKLTYQTFGQANELCPLDNPKNIKINEWLANGRVLFEDDFIELYNPGKQPVDLSGFYISD</sequence>
<proteinExistence type="predicted"/>
<feature type="domain" description="LTD" evidence="1">
    <location>
        <begin position="36"/>
        <end position="141"/>
    </location>
</feature>
<evidence type="ECO:0000259" key="1">
    <source>
        <dbReference type="Pfam" id="PF00932"/>
    </source>
</evidence>
<dbReference type="EMBL" id="BARS01012415">
    <property type="protein sequence ID" value="GAF99134.1"/>
    <property type="molecule type" value="Genomic_DNA"/>
</dbReference>
<organism evidence="2">
    <name type="scientific">marine sediment metagenome</name>
    <dbReference type="NCBI Taxonomy" id="412755"/>
    <lineage>
        <taxon>unclassified sequences</taxon>
        <taxon>metagenomes</taxon>
        <taxon>ecological metagenomes</taxon>
    </lineage>
</organism>
<gene>
    <name evidence="2" type="ORF">S01H1_22121</name>
</gene>
<dbReference type="SUPFAM" id="SSF74853">
    <property type="entry name" value="Lamin A/C globular tail domain"/>
    <property type="match status" value="2"/>
</dbReference>
<protein>
    <recommendedName>
        <fullName evidence="1">LTD domain-containing protein</fullName>
    </recommendedName>
</protein>
<reference evidence="2" key="1">
    <citation type="journal article" date="2014" name="Front. Microbiol.">
        <title>High frequency of phylogenetically diverse reductive dehalogenase-homologous genes in deep subseafloor sedimentary metagenomes.</title>
        <authorList>
            <person name="Kawai M."/>
            <person name="Futagami T."/>
            <person name="Toyoda A."/>
            <person name="Takaki Y."/>
            <person name="Nishi S."/>
            <person name="Hori S."/>
            <person name="Arai W."/>
            <person name="Tsubouchi T."/>
            <person name="Morono Y."/>
            <person name="Uchiyama I."/>
            <person name="Ito T."/>
            <person name="Fujiyama A."/>
            <person name="Inagaki F."/>
            <person name="Takami H."/>
        </authorList>
    </citation>
    <scope>NUCLEOTIDE SEQUENCE</scope>
    <source>
        <strain evidence="2">Expedition CK06-06</strain>
    </source>
</reference>
<comment type="caution">
    <text evidence="2">The sequence shown here is derived from an EMBL/GenBank/DDBJ whole genome shotgun (WGS) entry which is preliminary data.</text>
</comment>
<feature type="non-terminal residue" evidence="2">
    <location>
        <position position="218"/>
    </location>
</feature>
<dbReference type="AlphaFoldDB" id="X0U0S9"/>
<feature type="non-terminal residue" evidence="2">
    <location>
        <position position="1"/>
    </location>
</feature>
<dbReference type="InterPro" id="IPR036415">
    <property type="entry name" value="Lamin_tail_dom_sf"/>
</dbReference>